<feature type="coiled-coil region" evidence="1">
    <location>
        <begin position="39"/>
        <end position="73"/>
    </location>
</feature>
<name>A0AAV1IPA4_9CHLO</name>
<dbReference type="AlphaFoldDB" id="A0AAV1IPA4"/>
<organism evidence="3 4">
    <name type="scientific">Coccomyxa viridis</name>
    <dbReference type="NCBI Taxonomy" id="1274662"/>
    <lineage>
        <taxon>Eukaryota</taxon>
        <taxon>Viridiplantae</taxon>
        <taxon>Chlorophyta</taxon>
        <taxon>core chlorophytes</taxon>
        <taxon>Trebouxiophyceae</taxon>
        <taxon>Trebouxiophyceae incertae sedis</taxon>
        <taxon>Coccomyxaceae</taxon>
        <taxon>Coccomyxa</taxon>
    </lineage>
</organism>
<evidence type="ECO:0000256" key="1">
    <source>
        <dbReference type="SAM" id="Coils"/>
    </source>
</evidence>
<keyword evidence="4" id="KW-1185">Reference proteome</keyword>
<dbReference type="InterPro" id="IPR013783">
    <property type="entry name" value="Ig-like_fold"/>
</dbReference>
<proteinExistence type="predicted"/>
<evidence type="ECO:0008006" key="5">
    <source>
        <dbReference type="Google" id="ProtNLM"/>
    </source>
</evidence>
<gene>
    <name evidence="3" type="ORF">CVIRNUC_011026</name>
</gene>
<feature type="region of interest" description="Disordered" evidence="2">
    <location>
        <begin position="1"/>
        <end position="21"/>
    </location>
</feature>
<comment type="caution">
    <text evidence="3">The sequence shown here is derived from an EMBL/GenBank/DDBJ whole genome shotgun (WGS) entry which is preliminary data.</text>
</comment>
<dbReference type="Proteomes" id="UP001314263">
    <property type="component" value="Unassembled WGS sequence"/>
</dbReference>
<evidence type="ECO:0000313" key="4">
    <source>
        <dbReference type="Proteomes" id="UP001314263"/>
    </source>
</evidence>
<evidence type="ECO:0000256" key="2">
    <source>
        <dbReference type="SAM" id="MobiDB-lite"/>
    </source>
</evidence>
<sequence>MTQVCRAQKANAAPKGAVMPDMQTPQDMVKVFAETQKNMMELNRSRLAALEEVRTLRERVSELDTKVKELEQDAYDGRRPSYNAAAPPLHDEPGAYVPQDPPHGQGGPSIQLVYQSGWNRVFMHCNIDGKGWTELPGMELQNGQDPGVGRVIVLWGSRVEFVMTNAEGSWDTPDPYSGGKRNYVIEAPGRYHLKSGRLQQLS</sequence>
<keyword evidence="1" id="KW-0175">Coiled coil</keyword>
<protein>
    <recommendedName>
        <fullName evidence="5">Carbohydrate binding module family 25 domain-containing protein</fullName>
    </recommendedName>
</protein>
<dbReference type="EMBL" id="CAUYUE010000018">
    <property type="protein sequence ID" value="CAK0787804.1"/>
    <property type="molecule type" value="Genomic_DNA"/>
</dbReference>
<reference evidence="3 4" key="1">
    <citation type="submission" date="2023-10" db="EMBL/GenBank/DDBJ databases">
        <authorList>
            <person name="Maclean D."/>
            <person name="Macfadyen A."/>
        </authorList>
    </citation>
    <scope>NUCLEOTIDE SEQUENCE [LARGE SCALE GENOMIC DNA]</scope>
</reference>
<evidence type="ECO:0000313" key="3">
    <source>
        <dbReference type="EMBL" id="CAK0787804.1"/>
    </source>
</evidence>
<dbReference type="Gene3D" id="2.60.40.10">
    <property type="entry name" value="Immunoglobulins"/>
    <property type="match status" value="1"/>
</dbReference>
<accession>A0AAV1IPA4</accession>